<dbReference type="EMBL" id="CP022957">
    <property type="protein sequence ID" value="ASV31797.1"/>
    <property type="molecule type" value="Genomic_DNA"/>
</dbReference>
<dbReference type="KEGG" id="marb:CJ263_17120"/>
<evidence type="ECO:0000256" key="5">
    <source>
        <dbReference type="ARBA" id="ARBA00023136"/>
    </source>
</evidence>
<evidence type="ECO:0000313" key="7">
    <source>
        <dbReference type="Proteomes" id="UP000215244"/>
    </source>
</evidence>
<keyword evidence="4" id="KW-1133">Transmembrane helix</keyword>
<keyword evidence="7" id="KW-1185">Reference proteome</keyword>
<accession>A0A223V970</accession>
<gene>
    <name evidence="6" type="ORF">CJ263_17120</name>
</gene>
<evidence type="ECO:0000256" key="2">
    <source>
        <dbReference type="ARBA" id="ARBA00022475"/>
    </source>
</evidence>
<sequence>MKNFPNAFVIIIGVVLFAWVLTFIIPQGSYQRITDEDTGITTVVSNSYQETDGDHLSAFDMMLTIPNGVAERADTIVLILLLGGCFFVIEKTGALSEGLHKIVNVLKGREGLSLFIVSLLFTAAGVSIGMQEEVIAMMPVLLIFGKSLGFNTYTTIYMSYGSTVLGSSFSPSNPFGVIIAQQEAGVPLLSGSGFRLVVLGIAFLVWVIYLIRYAAKNRMEKVEASTPHEKMSLNSKIILTLLGLTFIIVMYGLLQLDWGFMEMSASFFALGVVSGLLGKLGVNGTGEAYVNGFKEMIFAAMIIGLANSISMVLKEGMIIDSIVYGLFGPLQYLSASVSGVLMMVSHAILHFPIPSYSGQAILTMPILVPLSDLIGISRQTCVLAYQYGAIMGDLIVPTNGALMAILAVCGIPYNKWFRFAWKPLLLMLALGALSIVVAIYTGYN</sequence>
<dbReference type="Proteomes" id="UP000215244">
    <property type="component" value="Chromosome"/>
</dbReference>
<organism evidence="6 7">
    <name type="scientific">Maribacter cobaltidurans</name>
    <dbReference type="NCBI Taxonomy" id="1178778"/>
    <lineage>
        <taxon>Bacteria</taxon>
        <taxon>Pseudomonadati</taxon>
        <taxon>Bacteroidota</taxon>
        <taxon>Flavobacteriia</taxon>
        <taxon>Flavobacteriales</taxon>
        <taxon>Flavobacteriaceae</taxon>
        <taxon>Maribacter</taxon>
    </lineage>
</organism>
<reference evidence="6 7" key="1">
    <citation type="submission" date="2017-08" db="EMBL/GenBank/DDBJ databases">
        <title>The complete genome sequence of Maribacter sp. B1, isolated from deep-sea sediment.</title>
        <authorList>
            <person name="Wu Y.-H."/>
            <person name="Cheng H."/>
            <person name="Xu X.-W."/>
        </authorList>
    </citation>
    <scope>NUCLEOTIDE SEQUENCE [LARGE SCALE GENOMIC DNA]</scope>
    <source>
        <strain evidence="6 7">B1</strain>
    </source>
</reference>
<dbReference type="RefSeq" id="WP_094998384.1">
    <property type="nucleotide sequence ID" value="NZ_BMJL01000005.1"/>
</dbReference>
<keyword evidence="2" id="KW-1003">Cell membrane</keyword>
<dbReference type="OrthoDB" id="255482at2"/>
<evidence type="ECO:0000256" key="4">
    <source>
        <dbReference type="ARBA" id="ARBA00022989"/>
    </source>
</evidence>
<evidence type="ECO:0000313" key="6">
    <source>
        <dbReference type="EMBL" id="ASV31797.1"/>
    </source>
</evidence>
<dbReference type="Pfam" id="PF03606">
    <property type="entry name" value="DcuC"/>
    <property type="match status" value="1"/>
</dbReference>
<keyword evidence="3" id="KW-0812">Transmembrane</keyword>
<keyword evidence="5" id="KW-0472">Membrane</keyword>
<dbReference type="InterPro" id="IPR018385">
    <property type="entry name" value="C4_dicarb_anaerob_car-like"/>
</dbReference>
<proteinExistence type="predicted"/>
<protein>
    <submittedName>
        <fullName evidence="6">Uncharacterized protein</fullName>
    </submittedName>
</protein>
<dbReference type="AlphaFoldDB" id="A0A223V970"/>
<dbReference type="GO" id="GO:0005886">
    <property type="term" value="C:plasma membrane"/>
    <property type="evidence" value="ECO:0007669"/>
    <property type="project" value="UniProtKB-SubCell"/>
</dbReference>
<dbReference type="PANTHER" id="PTHR43652">
    <property type="entry name" value="BASIC AMINO ACID ANTIPORTER YFCC-RELATED"/>
    <property type="match status" value="1"/>
</dbReference>
<evidence type="ECO:0000256" key="1">
    <source>
        <dbReference type="ARBA" id="ARBA00004651"/>
    </source>
</evidence>
<evidence type="ECO:0000256" key="3">
    <source>
        <dbReference type="ARBA" id="ARBA00022692"/>
    </source>
</evidence>
<name>A0A223V970_9FLAO</name>
<comment type="subcellular location">
    <subcellularLocation>
        <location evidence="1">Cell membrane</location>
        <topology evidence="1">Multi-pass membrane protein</topology>
    </subcellularLocation>
</comment>
<dbReference type="InterPro" id="IPR051679">
    <property type="entry name" value="DASS-Related_Transporters"/>
</dbReference>
<dbReference type="PANTHER" id="PTHR43652:SF2">
    <property type="entry name" value="BASIC AMINO ACID ANTIPORTER YFCC-RELATED"/>
    <property type="match status" value="1"/>
</dbReference>